<feature type="compositionally biased region" description="Low complexity" evidence="6">
    <location>
        <begin position="634"/>
        <end position="652"/>
    </location>
</feature>
<keyword evidence="9" id="KW-1185">Reference proteome</keyword>
<feature type="region of interest" description="Disordered" evidence="6">
    <location>
        <begin position="156"/>
        <end position="183"/>
    </location>
</feature>
<evidence type="ECO:0000256" key="5">
    <source>
        <dbReference type="ARBA" id="ARBA00022840"/>
    </source>
</evidence>
<feature type="compositionally biased region" description="Pro residues" evidence="6">
    <location>
        <begin position="120"/>
        <end position="135"/>
    </location>
</feature>
<feature type="compositionally biased region" description="Polar residues" evidence="6">
    <location>
        <begin position="520"/>
        <end position="529"/>
    </location>
</feature>
<feature type="compositionally biased region" description="Low complexity" evidence="6">
    <location>
        <begin position="445"/>
        <end position="460"/>
    </location>
</feature>
<dbReference type="PROSITE" id="PS50011">
    <property type="entry name" value="PROTEIN_KINASE_DOM"/>
    <property type="match status" value="3"/>
</dbReference>
<comment type="caution">
    <text evidence="8">The sequence shown here is derived from an EMBL/GenBank/DDBJ whole genome shotgun (WGS) entry which is preliminary data.</text>
</comment>
<dbReference type="SUPFAM" id="SSF56112">
    <property type="entry name" value="Protein kinase-like (PK-like)"/>
    <property type="match status" value="3"/>
</dbReference>
<dbReference type="InterPro" id="IPR008271">
    <property type="entry name" value="Ser/Thr_kinase_AS"/>
</dbReference>
<dbReference type="OrthoDB" id="74764at2759"/>
<dbReference type="FunFam" id="1.10.510.10:FF:000813">
    <property type="entry name" value="Aurora-like kinase"/>
    <property type="match status" value="1"/>
</dbReference>
<accession>A0A836B4B3</accession>
<feature type="compositionally biased region" description="Basic residues" evidence="6">
    <location>
        <begin position="507"/>
        <end position="519"/>
    </location>
</feature>
<feature type="domain" description="Protein kinase" evidence="7">
    <location>
        <begin position="229"/>
        <end position="519"/>
    </location>
</feature>
<feature type="region of interest" description="Disordered" evidence="6">
    <location>
        <begin position="1136"/>
        <end position="1158"/>
    </location>
</feature>
<feature type="region of interest" description="Disordered" evidence="6">
    <location>
        <begin position="1"/>
        <end position="75"/>
    </location>
</feature>
<evidence type="ECO:0000259" key="7">
    <source>
        <dbReference type="PROSITE" id="PS50011"/>
    </source>
</evidence>
<dbReference type="GO" id="GO:0005524">
    <property type="term" value="F:ATP binding"/>
    <property type="evidence" value="ECO:0007669"/>
    <property type="project" value="UniProtKB-KW"/>
</dbReference>
<feature type="compositionally biased region" description="Polar residues" evidence="6">
    <location>
        <begin position="21"/>
        <end position="34"/>
    </location>
</feature>
<protein>
    <recommendedName>
        <fullName evidence="7">Protein kinase domain-containing protein</fullName>
    </recommendedName>
</protein>
<keyword evidence="3" id="KW-0547">Nucleotide-binding</keyword>
<feature type="compositionally biased region" description="Low complexity" evidence="6">
    <location>
        <begin position="679"/>
        <end position="690"/>
    </location>
</feature>
<evidence type="ECO:0000256" key="6">
    <source>
        <dbReference type="SAM" id="MobiDB-lite"/>
    </source>
</evidence>
<dbReference type="InterPro" id="IPR000719">
    <property type="entry name" value="Prot_kinase_dom"/>
</dbReference>
<dbReference type="Proteomes" id="UP000613740">
    <property type="component" value="Unassembled WGS sequence"/>
</dbReference>
<dbReference type="Gene3D" id="1.10.510.10">
    <property type="entry name" value="Transferase(Phosphotransferase) domain 1"/>
    <property type="match status" value="3"/>
</dbReference>
<proteinExistence type="predicted"/>
<dbReference type="InterPro" id="IPR030616">
    <property type="entry name" value="Aur-like"/>
</dbReference>
<feature type="domain" description="Protein kinase" evidence="7">
    <location>
        <begin position="786"/>
        <end position="1078"/>
    </location>
</feature>
<dbReference type="InterPro" id="IPR011009">
    <property type="entry name" value="Kinase-like_dom_sf"/>
</dbReference>
<feature type="compositionally biased region" description="Low complexity" evidence="6">
    <location>
        <begin position="1483"/>
        <end position="1498"/>
    </location>
</feature>
<feature type="compositionally biased region" description="Low complexity" evidence="6">
    <location>
        <begin position="163"/>
        <end position="174"/>
    </location>
</feature>
<evidence type="ECO:0000256" key="4">
    <source>
        <dbReference type="ARBA" id="ARBA00022777"/>
    </source>
</evidence>
<gene>
    <name evidence="8" type="ORF">HYH02_007636</name>
</gene>
<feature type="region of interest" description="Disordered" evidence="6">
    <location>
        <begin position="244"/>
        <end position="273"/>
    </location>
</feature>
<keyword evidence="2" id="KW-0808">Transferase</keyword>
<feature type="compositionally biased region" description="Low complexity" evidence="6">
    <location>
        <begin position="96"/>
        <end position="107"/>
    </location>
</feature>
<feature type="region of interest" description="Disordered" evidence="6">
    <location>
        <begin position="555"/>
        <end position="584"/>
    </location>
</feature>
<feature type="compositionally biased region" description="Polar residues" evidence="6">
    <location>
        <begin position="1499"/>
        <end position="1510"/>
    </location>
</feature>
<keyword evidence="1" id="KW-0723">Serine/threonine-protein kinase</keyword>
<dbReference type="SMART" id="SM00220">
    <property type="entry name" value="S_TKc"/>
    <property type="match status" value="2"/>
</dbReference>
<dbReference type="EMBL" id="JAEHOD010000022">
    <property type="protein sequence ID" value="KAG2447306.1"/>
    <property type="molecule type" value="Genomic_DNA"/>
</dbReference>
<feature type="compositionally biased region" description="Basic and acidic residues" evidence="6">
    <location>
        <begin position="260"/>
        <end position="270"/>
    </location>
</feature>
<dbReference type="GO" id="GO:0004674">
    <property type="term" value="F:protein serine/threonine kinase activity"/>
    <property type="evidence" value="ECO:0007669"/>
    <property type="project" value="UniProtKB-KW"/>
</dbReference>
<dbReference type="PROSITE" id="PS00108">
    <property type="entry name" value="PROTEIN_KINASE_ST"/>
    <property type="match status" value="2"/>
</dbReference>
<sequence>MGLFSSSIFGSDASPAKSPGAFQSNSEGYDTLMSSYGGGALLTRTLHSPGPTPPPQRKLSHLSQASPCVHGTSWDGRPTGLAAPLSSAAGTPMASLSAAGASTGAGAVSPLPRSSGGDRPLPPMPMPPAAIPRSPPTVLSTERLIALLPHNRDGSVAAARSGSIPLQQPASPSSSPRPYPPATLGAALSATAAATIHTPSGGTLRASNSVRRALRAFSSNLETADAEPVALVRGARGAGAGSVCVGGSGQGQDTSCALKPESETSRRSTDDGIAPSSLLLAASPALPSAMSRPVWSLEDYTISRRLYKGSSSAVYKERSAPGSSAPSTKVVLVQEYAARGDLFDVHERLGGRMKPTHPANVLFTTDWRLLVADFGVSINLHQERAVTRAGTEGYMAPEVERCPLKAEPQENKDKPQLAYSTAVDIWAVGCMAYELMLARDQGAARHSGSSRSWSPSGATSDCSGEDSGRLIVLDGSTVESPYLFGRRSSSFGPSLPPMVQQNQPQHMPRRHHAPPHRNLSHLSNTTTPRGSWDGRGAAILASPLPAGACVGGGPSPPLLPAGPAGRPGANAPAAATKQPPYHQSHMAASLMRSMGNFRGGGPHCAMPAVTAEPTSPLASPQAYLRASAGPSAILEPSAAPPSASAAAAQAAAGTTSTPHHYAAARPHADGSGLWRRAHQQAPAAAAARAHSSNLETLDRALTAIQRGGGVAQHPAAAGAAAAWTEAADPDAAASGARRARSSGCDPAASVSAAATSATGAPSSLLLAVSPALPSAMGRPVWSLDDYSISRRLYKGSSSAVYKATCLRSTLPVALKVYFLNRLPGNCLHMLKREIQINIGLVHKHVALLYGAFLERGEPGASAPSTKVVLVQEYAAHGDLYNVKQKLGGRIKAPQVANLVMRPLLEALAHMHSQGILHRDIKPANVLFTTDWRLLVADFGVSINLHQERAVTRAGTEGYMAPEVERCPLKAEPQENKDKPQLAYSTAVDIWAVGCMAYELMVGFPPAIMPQEQWAQLVSTGHLAHNKDWIIDSAPCQLSAPQSPVAVSASQHTFSPSPVARPGVSHQAWPIRSDVTPPLSARNDGASLSCSPPSGASTPLMKLAGAPLARLLAASRSHEAPQRALSQGSIGLSTCDASECPKSPPQLPTVQAESQPAASVPEPASASACKVLAVSPALPSSMSRPVWALEDYAISCRLYKSSSSSVYKATCQRSGLPVALKVYFLERIPANVVHMLRREIEIHISMVHPHILRLHCAFLDNKGRLVLVQEYGARGDLYNVAKRLGGRMQPDQVAHFVMRPFLEALSYLHSRGICHRDIKPENVLFTTDWRLLVADFGVSINLHQERAVTRAGTEGYMAPEVERCPLKAEPQENKDKPQLAYSTAVDIWAVGCMAYELMVGFPPAITQQDKDANSLAGFVANEMTAAALHFPASVPTAARAWIQATLSPDPADRPAAMDLLQAPWLATAASVLEAKQRPATANKAAGQPAGGSPPAHAAATVTNMRSSAVVA</sequence>
<evidence type="ECO:0000256" key="2">
    <source>
        <dbReference type="ARBA" id="ARBA00022679"/>
    </source>
</evidence>
<dbReference type="Pfam" id="PF00069">
    <property type="entry name" value="Pkinase"/>
    <property type="match status" value="3"/>
</dbReference>
<dbReference type="PANTHER" id="PTHR24350">
    <property type="entry name" value="SERINE/THREONINE-PROTEIN KINASE IAL-RELATED"/>
    <property type="match status" value="1"/>
</dbReference>
<feature type="compositionally biased region" description="Low complexity" evidence="6">
    <location>
        <begin position="561"/>
        <end position="575"/>
    </location>
</feature>
<evidence type="ECO:0000313" key="9">
    <source>
        <dbReference type="Proteomes" id="UP000613740"/>
    </source>
</evidence>
<feature type="region of interest" description="Disordered" evidence="6">
    <location>
        <begin position="1476"/>
        <end position="1510"/>
    </location>
</feature>
<keyword evidence="4" id="KW-0418">Kinase</keyword>
<name>A0A836B4B3_9CHLO</name>
<evidence type="ECO:0000256" key="3">
    <source>
        <dbReference type="ARBA" id="ARBA00022741"/>
    </source>
</evidence>
<feature type="region of interest" description="Disordered" evidence="6">
    <location>
        <begin position="634"/>
        <end position="690"/>
    </location>
</feature>
<keyword evidence="5" id="KW-0067">ATP-binding</keyword>
<feature type="domain" description="Protein kinase" evidence="7">
    <location>
        <begin position="1191"/>
        <end position="1464"/>
    </location>
</feature>
<feature type="region of interest" description="Disordered" evidence="6">
    <location>
        <begin position="445"/>
        <end position="466"/>
    </location>
</feature>
<organism evidence="8 9">
    <name type="scientific">Chlamydomonas schloesseri</name>
    <dbReference type="NCBI Taxonomy" id="2026947"/>
    <lineage>
        <taxon>Eukaryota</taxon>
        <taxon>Viridiplantae</taxon>
        <taxon>Chlorophyta</taxon>
        <taxon>core chlorophytes</taxon>
        <taxon>Chlorophyceae</taxon>
        <taxon>CS clade</taxon>
        <taxon>Chlamydomonadales</taxon>
        <taxon>Chlamydomonadaceae</taxon>
        <taxon>Chlamydomonas</taxon>
    </lineage>
</organism>
<feature type="region of interest" description="Disordered" evidence="6">
    <location>
        <begin position="96"/>
        <end position="136"/>
    </location>
</feature>
<evidence type="ECO:0000313" key="8">
    <source>
        <dbReference type="EMBL" id="KAG2447306.1"/>
    </source>
</evidence>
<feature type="region of interest" description="Disordered" evidence="6">
    <location>
        <begin position="484"/>
        <end position="537"/>
    </location>
</feature>
<evidence type="ECO:0000256" key="1">
    <source>
        <dbReference type="ARBA" id="ARBA00022527"/>
    </source>
</evidence>
<feature type="region of interest" description="Disordered" evidence="6">
    <location>
        <begin position="1048"/>
        <end position="1093"/>
    </location>
</feature>
<reference evidence="8" key="1">
    <citation type="journal article" date="2020" name="bioRxiv">
        <title>Comparative genomics of Chlamydomonas.</title>
        <authorList>
            <person name="Craig R.J."/>
            <person name="Hasan A.R."/>
            <person name="Ness R.W."/>
            <person name="Keightley P.D."/>
        </authorList>
    </citation>
    <scope>NUCLEOTIDE SEQUENCE</scope>
    <source>
        <strain evidence="8">CCAP 11/173</strain>
    </source>
</reference>